<keyword evidence="1" id="KW-0472">Membrane</keyword>
<dbReference type="Pfam" id="PF14333">
    <property type="entry name" value="DUF4389"/>
    <property type="match status" value="1"/>
</dbReference>
<feature type="transmembrane region" description="Helical" evidence="1">
    <location>
        <begin position="20"/>
        <end position="44"/>
    </location>
</feature>
<feature type="transmembrane region" description="Helical" evidence="1">
    <location>
        <begin position="56"/>
        <end position="76"/>
    </location>
</feature>
<accession>A0A832J4Q9</accession>
<dbReference type="EMBL" id="DRNF01000418">
    <property type="protein sequence ID" value="HHJ81299.1"/>
    <property type="molecule type" value="Genomic_DNA"/>
</dbReference>
<dbReference type="InterPro" id="IPR025498">
    <property type="entry name" value="DUF4389"/>
</dbReference>
<dbReference type="AlphaFoldDB" id="A0A832J4Q9"/>
<name>A0A832J4Q9_9GAMM</name>
<reference evidence="2" key="1">
    <citation type="journal article" date="2020" name="mSystems">
        <title>Genome- and Community-Level Interaction Insights into Carbon Utilization and Element Cycling Functions of Hydrothermarchaeota in Hydrothermal Sediment.</title>
        <authorList>
            <person name="Zhou Z."/>
            <person name="Liu Y."/>
            <person name="Xu W."/>
            <person name="Pan J."/>
            <person name="Luo Z.H."/>
            <person name="Li M."/>
        </authorList>
    </citation>
    <scope>NUCLEOTIDE SEQUENCE [LARGE SCALE GENOMIC DNA]</scope>
    <source>
        <strain evidence="2">HyVt-505</strain>
    </source>
</reference>
<organism evidence="2">
    <name type="scientific">Candidatus Tenderia electrophaga</name>
    <dbReference type="NCBI Taxonomy" id="1748243"/>
    <lineage>
        <taxon>Bacteria</taxon>
        <taxon>Pseudomonadati</taxon>
        <taxon>Pseudomonadota</taxon>
        <taxon>Gammaproteobacteria</taxon>
        <taxon>Candidatus Tenderiales</taxon>
        <taxon>Candidatus Tenderiaceae</taxon>
        <taxon>Candidatus Tenderia</taxon>
    </lineage>
</organism>
<evidence type="ECO:0000256" key="1">
    <source>
        <dbReference type="SAM" id="Phobius"/>
    </source>
</evidence>
<protein>
    <submittedName>
        <fullName evidence="2">DUF4389 domain-containing protein</fullName>
    </submittedName>
</protein>
<comment type="caution">
    <text evidence="2">The sequence shown here is derived from an EMBL/GenBank/DDBJ whole genome shotgun (WGS) entry which is preliminary data.</text>
</comment>
<dbReference type="Proteomes" id="UP000885832">
    <property type="component" value="Unassembled WGS sequence"/>
</dbReference>
<evidence type="ECO:0000313" key="2">
    <source>
        <dbReference type="EMBL" id="HHJ81299.1"/>
    </source>
</evidence>
<keyword evidence="1" id="KW-1133">Transmembrane helix</keyword>
<proteinExistence type="predicted"/>
<gene>
    <name evidence="2" type="ORF">ENJ65_06660</name>
</gene>
<sequence length="98" mass="11205">MTNETSNTVNERTIWNRAFYMLVFVLCLGVAKFVAFVVIVFQFFFVLFNGSPNPKLLAFGLSLSTYIYQGMLFLTFNSETHPYPMGDWPEGKAEIEGE</sequence>
<keyword evidence="1" id="KW-0812">Transmembrane</keyword>